<evidence type="ECO:0000256" key="1">
    <source>
        <dbReference type="ARBA" id="ARBA00004418"/>
    </source>
</evidence>
<dbReference type="PANTHER" id="PTHR35891:SF3">
    <property type="entry name" value="THIOL:DISULFIDE INTERCHANGE PROTEIN DSBL"/>
    <property type="match status" value="1"/>
</dbReference>
<name>A0A1G9E6L9_9PROT</name>
<dbReference type="STRING" id="492660.SAMN05192566_2194"/>
<dbReference type="PANTHER" id="PTHR35891">
    <property type="entry name" value="THIOL:DISULFIDE INTERCHANGE PROTEIN DSBA"/>
    <property type="match status" value="1"/>
</dbReference>
<dbReference type="InterPro" id="IPR050824">
    <property type="entry name" value="Thiol_disulfide_DsbA"/>
</dbReference>
<keyword evidence="12" id="KW-1185">Reference proteome</keyword>
<dbReference type="Proteomes" id="UP000198629">
    <property type="component" value="Unassembled WGS sequence"/>
</dbReference>
<evidence type="ECO:0000256" key="7">
    <source>
        <dbReference type="PIRNR" id="PIRNR001488"/>
    </source>
</evidence>
<evidence type="ECO:0000256" key="2">
    <source>
        <dbReference type="ARBA" id="ARBA00005791"/>
    </source>
</evidence>
<comment type="subcellular location">
    <subcellularLocation>
        <location evidence="1 7">Periplasm</location>
    </subcellularLocation>
</comment>
<feature type="disulfide bond" description="Redox-active" evidence="8">
    <location>
        <begin position="55"/>
        <end position="58"/>
    </location>
</feature>
<dbReference type="OrthoDB" id="9784896at2"/>
<protein>
    <recommendedName>
        <fullName evidence="7">Thiol:disulfide interchange protein</fullName>
    </recommendedName>
</protein>
<reference evidence="12" key="1">
    <citation type="submission" date="2016-10" db="EMBL/GenBank/DDBJ databases">
        <authorList>
            <person name="Varghese N."/>
            <person name="Submissions S."/>
        </authorList>
    </citation>
    <scope>NUCLEOTIDE SEQUENCE [LARGE SCALE GENOMIC DNA]</scope>
    <source>
        <strain evidence="12">CBMB127</strain>
    </source>
</reference>
<dbReference type="CDD" id="cd03019">
    <property type="entry name" value="DsbA_DsbA"/>
    <property type="match status" value="1"/>
</dbReference>
<dbReference type="GO" id="GO:0042597">
    <property type="term" value="C:periplasmic space"/>
    <property type="evidence" value="ECO:0007669"/>
    <property type="project" value="UniProtKB-SubCell"/>
</dbReference>
<evidence type="ECO:0000259" key="10">
    <source>
        <dbReference type="PROSITE" id="PS51352"/>
    </source>
</evidence>
<dbReference type="EMBL" id="FNFX01000004">
    <property type="protein sequence ID" value="SDK71743.1"/>
    <property type="molecule type" value="Genomic_DNA"/>
</dbReference>
<dbReference type="PIRSF" id="PIRSF001488">
    <property type="entry name" value="Tdi_protein"/>
    <property type="match status" value="1"/>
</dbReference>
<feature type="domain" description="Thioredoxin" evidence="10">
    <location>
        <begin position="24"/>
        <end position="154"/>
    </location>
</feature>
<keyword evidence="6" id="KW-0676">Redox-active center</keyword>
<evidence type="ECO:0000256" key="8">
    <source>
        <dbReference type="PIRSR" id="PIRSR001488-1"/>
    </source>
</evidence>
<gene>
    <name evidence="11" type="ORF">SAMN05192566_2194</name>
</gene>
<evidence type="ECO:0000313" key="12">
    <source>
        <dbReference type="Proteomes" id="UP000198629"/>
    </source>
</evidence>
<dbReference type="SUPFAM" id="SSF52833">
    <property type="entry name" value="Thioredoxin-like"/>
    <property type="match status" value="1"/>
</dbReference>
<dbReference type="Pfam" id="PF01323">
    <property type="entry name" value="DSBA"/>
    <property type="match status" value="1"/>
</dbReference>
<accession>A0A1G9E6L9</accession>
<evidence type="ECO:0000256" key="6">
    <source>
        <dbReference type="ARBA" id="ARBA00023284"/>
    </source>
</evidence>
<dbReference type="PROSITE" id="PS00194">
    <property type="entry name" value="THIOREDOXIN_1"/>
    <property type="match status" value="1"/>
</dbReference>
<evidence type="ECO:0000256" key="5">
    <source>
        <dbReference type="ARBA" id="ARBA00023157"/>
    </source>
</evidence>
<organism evidence="11 12">
    <name type="scientific">Methylophilus rhizosphaerae</name>
    <dbReference type="NCBI Taxonomy" id="492660"/>
    <lineage>
        <taxon>Bacteria</taxon>
        <taxon>Pseudomonadati</taxon>
        <taxon>Pseudomonadota</taxon>
        <taxon>Betaproteobacteria</taxon>
        <taxon>Nitrosomonadales</taxon>
        <taxon>Methylophilaceae</taxon>
        <taxon>Methylophilus</taxon>
    </lineage>
</organism>
<dbReference type="InterPro" id="IPR001853">
    <property type="entry name" value="DSBA-like_thioredoxin_dom"/>
</dbReference>
<dbReference type="Gene3D" id="3.40.30.10">
    <property type="entry name" value="Glutaredoxin"/>
    <property type="match status" value="1"/>
</dbReference>
<evidence type="ECO:0000313" key="11">
    <source>
        <dbReference type="EMBL" id="SDK71743.1"/>
    </source>
</evidence>
<dbReference type="InterPro" id="IPR013766">
    <property type="entry name" value="Thioredoxin_domain"/>
</dbReference>
<evidence type="ECO:0000256" key="3">
    <source>
        <dbReference type="ARBA" id="ARBA00022729"/>
    </source>
</evidence>
<dbReference type="GO" id="GO:0015036">
    <property type="term" value="F:disulfide oxidoreductase activity"/>
    <property type="evidence" value="ECO:0007669"/>
    <property type="project" value="UniProtKB-ARBA"/>
</dbReference>
<dbReference type="InterPro" id="IPR023205">
    <property type="entry name" value="DsbA/DsbL"/>
</dbReference>
<dbReference type="InterPro" id="IPR017937">
    <property type="entry name" value="Thioredoxin_CS"/>
</dbReference>
<dbReference type="RefSeq" id="WP_091472179.1">
    <property type="nucleotide sequence ID" value="NZ_FNFX01000004.1"/>
</dbReference>
<evidence type="ECO:0000256" key="9">
    <source>
        <dbReference type="SAM" id="SignalP"/>
    </source>
</evidence>
<keyword evidence="5 7" id="KW-1015">Disulfide bond</keyword>
<dbReference type="PROSITE" id="PS51352">
    <property type="entry name" value="THIOREDOXIN_2"/>
    <property type="match status" value="1"/>
</dbReference>
<feature type="signal peptide" evidence="9">
    <location>
        <begin position="1"/>
        <end position="21"/>
    </location>
</feature>
<keyword evidence="3 9" id="KW-0732">Signal</keyword>
<feature type="chain" id="PRO_5011603559" description="Thiol:disulfide interchange protein" evidence="9">
    <location>
        <begin position="22"/>
        <end position="214"/>
    </location>
</feature>
<keyword evidence="4 7" id="KW-0574">Periplasm</keyword>
<comment type="similarity">
    <text evidence="2">Belongs to the thioredoxin family. DsbA subfamily.</text>
</comment>
<evidence type="ECO:0000256" key="4">
    <source>
        <dbReference type="ARBA" id="ARBA00022764"/>
    </source>
</evidence>
<dbReference type="AlphaFoldDB" id="A0A1G9E6L9"/>
<proteinExistence type="inferred from homology"/>
<dbReference type="InterPro" id="IPR036249">
    <property type="entry name" value="Thioredoxin-like_sf"/>
</dbReference>
<sequence length="214" mass="23609">MKNMLLSLMLWAGLASGAAWADTPQLGTQFEQVAQQITTDQPAKIEVMEIFWYGCPHCYHMEQPLDAWVKKLPSDVYFKRVPGLPNPSWAPMAKAYYAMQELGVLDKLHSKLFDAIHKSKTLNPADEAGAIDWVTQQGGLDKIKVEKAFKSFATNMQLNKAMQIFRASGATGVPALVIDGKYITGSSMAGGNEAALQTADYIIQNIRKEKAAKK</sequence>